<dbReference type="GO" id="GO:0016491">
    <property type="term" value="F:oxidoreductase activity"/>
    <property type="evidence" value="ECO:0007669"/>
    <property type="project" value="InterPro"/>
</dbReference>
<dbReference type="Gene3D" id="1.20.1260.10">
    <property type="match status" value="1"/>
</dbReference>
<reference evidence="2 3" key="1">
    <citation type="submission" date="2015-06" db="EMBL/GenBank/DDBJ databases">
        <title>Genome sequence of the organohalide-respiring Dehalogenimonas alkenigignens type strain (IP3-3T).</title>
        <authorList>
            <person name="Key T.A."/>
            <person name="Richmond D.P."/>
            <person name="Bowman K.S."/>
            <person name="Cho Y.-J."/>
            <person name="Chun J."/>
            <person name="da Costa M.S."/>
            <person name="Rainey F.A."/>
            <person name="Moe W.M."/>
        </authorList>
    </citation>
    <scope>NUCLEOTIDE SEQUENCE [LARGE SCALE GENOMIC DNA]</scope>
    <source>
        <strain evidence="2 3">IP3-3</strain>
    </source>
</reference>
<proteinExistence type="predicted"/>
<gene>
    <name evidence="2" type="ORF">DEALK_09680</name>
</gene>
<feature type="domain" description="Rubrerythrin diiron-binding" evidence="1">
    <location>
        <begin position="13"/>
        <end position="153"/>
    </location>
</feature>
<evidence type="ECO:0000259" key="1">
    <source>
        <dbReference type="Pfam" id="PF02915"/>
    </source>
</evidence>
<dbReference type="EMBL" id="LFDV01000002">
    <property type="protein sequence ID" value="KTB48123.1"/>
    <property type="molecule type" value="Genomic_DNA"/>
</dbReference>
<dbReference type="SUPFAM" id="SSF47240">
    <property type="entry name" value="Ferritin-like"/>
    <property type="match status" value="1"/>
</dbReference>
<organism evidence="2 3">
    <name type="scientific">Dehalogenimonas alkenigignens</name>
    <dbReference type="NCBI Taxonomy" id="1217799"/>
    <lineage>
        <taxon>Bacteria</taxon>
        <taxon>Bacillati</taxon>
        <taxon>Chloroflexota</taxon>
        <taxon>Dehalococcoidia</taxon>
        <taxon>Dehalococcoidales</taxon>
        <taxon>Dehalococcoidaceae</taxon>
        <taxon>Dehalogenimonas</taxon>
    </lineage>
</organism>
<evidence type="ECO:0000313" key="2">
    <source>
        <dbReference type="EMBL" id="KTB48123.1"/>
    </source>
</evidence>
<name>A0A0W0GHT8_9CHLR</name>
<comment type="caution">
    <text evidence="2">The sequence shown here is derived from an EMBL/GenBank/DDBJ whole genome shotgun (WGS) entry which is preliminary data.</text>
</comment>
<protein>
    <recommendedName>
        <fullName evidence="1">Rubrerythrin diiron-binding domain-containing protein</fullName>
    </recommendedName>
</protein>
<dbReference type="InterPro" id="IPR012347">
    <property type="entry name" value="Ferritin-like"/>
</dbReference>
<accession>A0A0W0GHT8</accession>
<dbReference type="InterPro" id="IPR009078">
    <property type="entry name" value="Ferritin-like_SF"/>
</dbReference>
<evidence type="ECO:0000313" key="3">
    <source>
        <dbReference type="Proteomes" id="UP000053947"/>
    </source>
</evidence>
<dbReference type="Pfam" id="PF02915">
    <property type="entry name" value="Rubrerythrin"/>
    <property type="match status" value="1"/>
</dbReference>
<dbReference type="AlphaFoldDB" id="A0A0W0GHT8"/>
<keyword evidence="3" id="KW-1185">Reference proteome</keyword>
<dbReference type="PANTHER" id="PTHR33531:SF7">
    <property type="entry name" value="HYPOTHETICAL MEMBRANE PROTEIN, CONSERVED"/>
    <property type="match status" value="1"/>
</dbReference>
<dbReference type="Proteomes" id="UP000053947">
    <property type="component" value="Unassembled WGS sequence"/>
</dbReference>
<dbReference type="InterPro" id="IPR003251">
    <property type="entry name" value="Rr_diiron-bd_dom"/>
</dbReference>
<dbReference type="PANTHER" id="PTHR33531">
    <property type="entry name" value="RUBRERYTHRIN SUBFAMILY"/>
    <property type="match status" value="1"/>
</dbReference>
<sequence>MPASEQQRMIQAISAAIELETEGRECYLAAARNSANEAGRKLLKSLAEEEDDHRRRFESLYQSVSRDHGWPAAPLRAPSSRQIRQNLAAVCREIGVKVAGAAGELEMVNIAIEKEKKSHEFYREHAEKAAFQTEKEFYTVLADEEWEHARALLDYAEYLTNPEDWFAETEHPSLDGG</sequence>
<dbReference type="STRING" id="1217799.DEALK_09680"/>
<dbReference type="GO" id="GO:0046872">
    <property type="term" value="F:metal ion binding"/>
    <property type="evidence" value="ECO:0007669"/>
    <property type="project" value="InterPro"/>
</dbReference>
<dbReference type="RefSeq" id="WP_058439156.1">
    <property type="nucleotide sequence ID" value="NZ_KQ758903.1"/>
</dbReference>
<dbReference type="CDD" id="cd01045">
    <property type="entry name" value="Ferritin_like_AB"/>
    <property type="match status" value="1"/>
</dbReference>